<dbReference type="GO" id="GO:0043138">
    <property type="term" value="F:3'-5' DNA helicase activity"/>
    <property type="evidence" value="ECO:0007669"/>
    <property type="project" value="UniProtKB-EC"/>
</dbReference>
<dbReference type="AlphaFoldDB" id="A0A934Q9H5"/>
<keyword evidence="8" id="KW-0238">DNA-binding</keyword>
<dbReference type="Pfam" id="PF00580">
    <property type="entry name" value="UvrD-helicase"/>
    <property type="match status" value="1"/>
</dbReference>
<accession>A0A934Q9H5</accession>
<feature type="domain" description="UvrD-like helicase ATP-binding" evidence="16">
    <location>
        <begin position="3"/>
        <end position="326"/>
    </location>
</feature>
<keyword evidence="9" id="KW-0234">DNA repair</keyword>
<dbReference type="Pfam" id="PF12705">
    <property type="entry name" value="PDDEXK_1"/>
    <property type="match status" value="1"/>
</dbReference>
<name>A0A934Q9H5_9MICO</name>
<evidence type="ECO:0000256" key="10">
    <source>
        <dbReference type="ARBA" id="ARBA00023235"/>
    </source>
</evidence>
<dbReference type="InterPro" id="IPR000212">
    <property type="entry name" value="DNA_helicase_UvrD/REP"/>
</dbReference>
<dbReference type="EC" id="5.6.2.4" evidence="12"/>
<dbReference type="PANTHER" id="PTHR11070">
    <property type="entry name" value="UVRD / RECB / PCRA DNA HELICASE FAMILY MEMBER"/>
    <property type="match status" value="1"/>
</dbReference>
<dbReference type="EMBL" id="JAEHOH010000012">
    <property type="protein sequence ID" value="MBK0419247.1"/>
    <property type="molecule type" value="Genomic_DNA"/>
</dbReference>
<feature type="domain" description="UvrD-like helicase C-terminal" evidence="17">
    <location>
        <begin position="342"/>
        <end position="659"/>
    </location>
</feature>
<dbReference type="PANTHER" id="PTHR11070:SF59">
    <property type="entry name" value="DNA 3'-5' HELICASE"/>
    <property type="match status" value="1"/>
</dbReference>
<keyword evidence="2 14" id="KW-0547">Nucleotide-binding</keyword>
<gene>
    <name evidence="18" type="ORF">JD276_09400</name>
</gene>
<feature type="binding site" evidence="14">
    <location>
        <begin position="24"/>
        <end position="31"/>
    </location>
    <ligand>
        <name>ATP</name>
        <dbReference type="ChEBI" id="CHEBI:30616"/>
    </ligand>
</feature>
<feature type="compositionally biased region" description="Gly residues" evidence="15">
    <location>
        <begin position="357"/>
        <end position="368"/>
    </location>
</feature>
<dbReference type="InterPro" id="IPR038726">
    <property type="entry name" value="PDDEXK_AddAB-type"/>
</dbReference>
<dbReference type="GO" id="GO:0000725">
    <property type="term" value="P:recombinational repair"/>
    <property type="evidence" value="ECO:0007669"/>
    <property type="project" value="TreeGrafter"/>
</dbReference>
<evidence type="ECO:0000256" key="6">
    <source>
        <dbReference type="ARBA" id="ARBA00022839"/>
    </source>
</evidence>
<feature type="region of interest" description="Disordered" evidence="15">
    <location>
        <begin position="351"/>
        <end position="374"/>
    </location>
</feature>
<dbReference type="InterPro" id="IPR027417">
    <property type="entry name" value="P-loop_NTPase"/>
</dbReference>
<dbReference type="RefSeq" id="WP_200115396.1">
    <property type="nucleotide sequence ID" value="NZ_JAEHOH010000012.1"/>
</dbReference>
<evidence type="ECO:0000256" key="11">
    <source>
        <dbReference type="ARBA" id="ARBA00034617"/>
    </source>
</evidence>
<dbReference type="InterPro" id="IPR014017">
    <property type="entry name" value="DNA_helicase_UvrD-like_C"/>
</dbReference>
<evidence type="ECO:0000256" key="13">
    <source>
        <dbReference type="ARBA" id="ARBA00048988"/>
    </source>
</evidence>
<evidence type="ECO:0000256" key="8">
    <source>
        <dbReference type="ARBA" id="ARBA00023125"/>
    </source>
</evidence>
<dbReference type="GO" id="GO:0004527">
    <property type="term" value="F:exonuclease activity"/>
    <property type="evidence" value="ECO:0007669"/>
    <property type="project" value="UniProtKB-KW"/>
</dbReference>
<keyword evidence="3" id="KW-0227">DNA damage</keyword>
<dbReference type="Gene3D" id="1.10.486.10">
    <property type="entry name" value="PCRA, domain 4"/>
    <property type="match status" value="1"/>
</dbReference>
<dbReference type="PROSITE" id="PS51198">
    <property type="entry name" value="UVRD_HELICASE_ATP_BIND"/>
    <property type="match status" value="1"/>
</dbReference>
<dbReference type="InterPro" id="IPR011604">
    <property type="entry name" value="PDDEXK-like_dom_sf"/>
</dbReference>
<evidence type="ECO:0000313" key="19">
    <source>
        <dbReference type="Proteomes" id="UP000608530"/>
    </source>
</evidence>
<dbReference type="Gene3D" id="3.90.320.10">
    <property type="match status" value="1"/>
</dbReference>
<evidence type="ECO:0000259" key="17">
    <source>
        <dbReference type="PROSITE" id="PS51217"/>
    </source>
</evidence>
<evidence type="ECO:0000256" key="3">
    <source>
        <dbReference type="ARBA" id="ARBA00022763"/>
    </source>
</evidence>
<sequence>MPRFDTSQQRVLALDPTDHARVVGAPGSGKTLTLVESFARVSALPGWSDGELLVLAPNRLVASQLRAQLERRLGRALGGTPVRTAASFAFSVLARASALRGEPAPRLLTGTVHDEALAEQIERGGESGETGRLGAAFAPEVLQSAAFRAELRELWRVLDDFALAPEGLSAELVRAAGEAAASARTRAPQAELVEQWVAALGLIRATAARMRDERPGELTTSGMLRAAAETIGRDDGGNDGIPVPRLVLVDDAQELGEGELALLAACASRGSRVWVFGDPDIATGAFHGERTDVLARLASELERRGAPRLPGEREQEVVLGTVHRHGEGIRAFVREITERIGAAGAGAQRAAEAEAGGEAGGEGTGAGAPGEASGAASGAEAVQFATVPTLAEQLGVIAHRLRRRRLGLDTSRPLAWERMAVICRSRREAARAARVLAGHQVPTGVAAGGLVLREHQVVRELIRLLQHALGLAPLEPAEVLELAGGVVGGLDPIALRRLRGALRLQENREARAAGREPGGIDGIVAEAFGLPGAQPVVDSAGGRALRRLGRLAAAGVRVRENGGTARETLWEIWNGTGLAGRWQEEALDGRGSRSDDAHRALDAVLGLFFALQRHEEQDSELPVSEVLDELLASTVPEDTLAARSERGAVTVTTPQGAIGREYDVVCLLGPQDGVWPNLRARGSLLGVTALERWLRGGEAAAPSRRDTLHDELRLFAHSCARARGELLAVAVADEDHHPSSFFGIGRRHEPPDRLPSSRLTLRGAVAEMRRRLTRDPDDRVARDSLAALARAEVPGARPDEWYGVQPTSTEAPLVDLDGDPEARVKVSPSQLETAERCPLDWAISRLGGGTGGVSSALGTLLHRALEEAEGSDPEALLATVASEWSRLPFDAEWEAERTLRLAEEMVRGLSDYLREFEASGRELVGTEAGFSIEIGRARLAGIADRLEARALPDGRSEISVVDLKTGKHRPTAGELEQHAQLRAYQLGVIHGAFDPTDGADIGETVNGGARLLYVHPDAVPKRERARSGLTYTEAGQALLDPEAQEAFANRVADIARVMAGSRFTARIEHHCSNAYSRGGSCRLHVIPAVSRA</sequence>
<keyword evidence="10" id="KW-0413">Isomerase</keyword>
<keyword evidence="6" id="KW-0269">Exonuclease</keyword>
<dbReference type="Proteomes" id="UP000608530">
    <property type="component" value="Unassembled WGS sequence"/>
</dbReference>
<reference evidence="18" key="1">
    <citation type="submission" date="2020-12" db="EMBL/GenBank/DDBJ databases">
        <title>Leucobacter sp. CAS1, isolated from Chromium sludge.</title>
        <authorList>
            <person name="Xu Z."/>
        </authorList>
    </citation>
    <scope>NUCLEOTIDE SEQUENCE</scope>
    <source>
        <strain evidence="18">CSA1</strain>
    </source>
</reference>
<evidence type="ECO:0000256" key="4">
    <source>
        <dbReference type="ARBA" id="ARBA00022801"/>
    </source>
</evidence>
<proteinExistence type="predicted"/>
<dbReference type="GO" id="GO:0003677">
    <property type="term" value="F:DNA binding"/>
    <property type="evidence" value="ECO:0007669"/>
    <property type="project" value="UniProtKB-KW"/>
</dbReference>
<dbReference type="InterPro" id="IPR014016">
    <property type="entry name" value="UvrD-like_ATP-bd"/>
</dbReference>
<comment type="catalytic activity">
    <reaction evidence="13">
        <text>ATP + H2O = ADP + phosphate + H(+)</text>
        <dbReference type="Rhea" id="RHEA:13065"/>
        <dbReference type="ChEBI" id="CHEBI:15377"/>
        <dbReference type="ChEBI" id="CHEBI:15378"/>
        <dbReference type="ChEBI" id="CHEBI:30616"/>
        <dbReference type="ChEBI" id="CHEBI:43474"/>
        <dbReference type="ChEBI" id="CHEBI:456216"/>
        <dbReference type="EC" id="5.6.2.4"/>
    </reaction>
</comment>
<dbReference type="GO" id="GO:0005829">
    <property type="term" value="C:cytosol"/>
    <property type="evidence" value="ECO:0007669"/>
    <property type="project" value="TreeGrafter"/>
</dbReference>
<dbReference type="PROSITE" id="PS51217">
    <property type="entry name" value="UVRD_HELICASE_CTER"/>
    <property type="match status" value="1"/>
</dbReference>
<evidence type="ECO:0000256" key="14">
    <source>
        <dbReference type="PROSITE-ProRule" id="PRU00560"/>
    </source>
</evidence>
<evidence type="ECO:0000259" key="16">
    <source>
        <dbReference type="PROSITE" id="PS51198"/>
    </source>
</evidence>
<keyword evidence="4 14" id="KW-0378">Hydrolase</keyword>
<evidence type="ECO:0000256" key="12">
    <source>
        <dbReference type="ARBA" id="ARBA00034808"/>
    </source>
</evidence>
<comment type="caution">
    <text evidence="18">The sequence shown here is derived from an EMBL/GenBank/DDBJ whole genome shotgun (WGS) entry which is preliminary data.</text>
</comment>
<evidence type="ECO:0000256" key="7">
    <source>
        <dbReference type="ARBA" id="ARBA00022840"/>
    </source>
</evidence>
<dbReference type="GO" id="GO:0005524">
    <property type="term" value="F:ATP binding"/>
    <property type="evidence" value="ECO:0007669"/>
    <property type="project" value="UniProtKB-UniRule"/>
</dbReference>
<evidence type="ECO:0000256" key="15">
    <source>
        <dbReference type="SAM" id="MobiDB-lite"/>
    </source>
</evidence>
<dbReference type="SUPFAM" id="SSF52540">
    <property type="entry name" value="P-loop containing nucleoside triphosphate hydrolases"/>
    <property type="match status" value="1"/>
</dbReference>
<evidence type="ECO:0000313" key="18">
    <source>
        <dbReference type="EMBL" id="MBK0419247.1"/>
    </source>
</evidence>
<keyword evidence="1" id="KW-0540">Nuclease</keyword>
<evidence type="ECO:0000256" key="2">
    <source>
        <dbReference type="ARBA" id="ARBA00022741"/>
    </source>
</evidence>
<keyword evidence="5 14" id="KW-0347">Helicase</keyword>
<evidence type="ECO:0000256" key="5">
    <source>
        <dbReference type="ARBA" id="ARBA00022806"/>
    </source>
</evidence>
<comment type="catalytic activity">
    <reaction evidence="11">
        <text>Couples ATP hydrolysis with the unwinding of duplex DNA by translocating in the 3'-5' direction.</text>
        <dbReference type="EC" id="5.6.2.4"/>
    </reaction>
</comment>
<keyword evidence="7 14" id="KW-0067">ATP-binding</keyword>
<keyword evidence="19" id="KW-1185">Reference proteome</keyword>
<protein>
    <recommendedName>
        <fullName evidence="12">DNA 3'-5' helicase</fullName>
        <ecNumber evidence="12">5.6.2.4</ecNumber>
    </recommendedName>
</protein>
<evidence type="ECO:0000256" key="9">
    <source>
        <dbReference type="ARBA" id="ARBA00023204"/>
    </source>
</evidence>
<organism evidence="18 19">
    <name type="scientific">Leucobacter chromiisoli</name>
    <dbReference type="NCBI Taxonomy" id="2796471"/>
    <lineage>
        <taxon>Bacteria</taxon>
        <taxon>Bacillati</taxon>
        <taxon>Actinomycetota</taxon>
        <taxon>Actinomycetes</taxon>
        <taxon>Micrococcales</taxon>
        <taxon>Microbacteriaceae</taxon>
        <taxon>Leucobacter</taxon>
    </lineage>
</organism>
<evidence type="ECO:0000256" key="1">
    <source>
        <dbReference type="ARBA" id="ARBA00022722"/>
    </source>
</evidence>
<dbReference type="Gene3D" id="3.40.50.300">
    <property type="entry name" value="P-loop containing nucleotide triphosphate hydrolases"/>
    <property type="match status" value="2"/>
</dbReference>
<dbReference type="GO" id="GO:0033202">
    <property type="term" value="C:DNA helicase complex"/>
    <property type="evidence" value="ECO:0007669"/>
    <property type="project" value="TreeGrafter"/>
</dbReference>